<dbReference type="Proteomes" id="UP001187315">
    <property type="component" value="Unassembled WGS sequence"/>
</dbReference>
<feature type="compositionally biased region" description="Polar residues" evidence="1">
    <location>
        <begin position="35"/>
        <end position="44"/>
    </location>
</feature>
<evidence type="ECO:0000256" key="1">
    <source>
        <dbReference type="SAM" id="MobiDB-lite"/>
    </source>
</evidence>
<accession>A0AA88SXX5</accession>
<evidence type="ECO:0000313" key="2">
    <source>
        <dbReference type="EMBL" id="KAK2852855.1"/>
    </source>
</evidence>
<feature type="region of interest" description="Disordered" evidence="1">
    <location>
        <begin position="32"/>
        <end position="56"/>
    </location>
</feature>
<sequence length="85" mass="9522">MGDSAPRSLHEGKNMPKLELLSGRNPVLLFLSRPEQGTESSLSSGHLDKRGLTSRRPSYPRFLSLVYGESRKDVEQPQKQMSNPL</sequence>
<dbReference type="EMBL" id="JAVHJS010000007">
    <property type="protein sequence ID" value="KAK2852855.1"/>
    <property type="molecule type" value="Genomic_DNA"/>
</dbReference>
<name>A0AA88SXX5_TACVA</name>
<reference evidence="2" key="1">
    <citation type="submission" date="2023-08" db="EMBL/GenBank/DDBJ databases">
        <title>Pelteobagrus vachellii genome.</title>
        <authorList>
            <person name="Liu H."/>
        </authorList>
    </citation>
    <scope>NUCLEOTIDE SEQUENCE</scope>
    <source>
        <strain evidence="2">PRFRI_2022a</strain>
        <tissue evidence="2">Muscle</tissue>
    </source>
</reference>
<evidence type="ECO:0000313" key="3">
    <source>
        <dbReference type="Proteomes" id="UP001187315"/>
    </source>
</evidence>
<organism evidence="2 3">
    <name type="scientific">Tachysurus vachellii</name>
    <name type="common">Darkbarbel catfish</name>
    <name type="synonym">Pelteobagrus vachellii</name>
    <dbReference type="NCBI Taxonomy" id="175792"/>
    <lineage>
        <taxon>Eukaryota</taxon>
        <taxon>Metazoa</taxon>
        <taxon>Chordata</taxon>
        <taxon>Craniata</taxon>
        <taxon>Vertebrata</taxon>
        <taxon>Euteleostomi</taxon>
        <taxon>Actinopterygii</taxon>
        <taxon>Neopterygii</taxon>
        <taxon>Teleostei</taxon>
        <taxon>Ostariophysi</taxon>
        <taxon>Siluriformes</taxon>
        <taxon>Bagridae</taxon>
        <taxon>Tachysurus</taxon>
    </lineage>
</organism>
<comment type="caution">
    <text evidence="2">The sequence shown here is derived from an EMBL/GenBank/DDBJ whole genome shotgun (WGS) entry which is preliminary data.</text>
</comment>
<proteinExistence type="predicted"/>
<keyword evidence="3" id="KW-1185">Reference proteome</keyword>
<dbReference type="AlphaFoldDB" id="A0AA88SXX5"/>
<gene>
    <name evidence="2" type="ORF">Q7C36_008056</name>
</gene>
<protein>
    <submittedName>
        <fullName evidence="2">Uncharacterized protein</fullName>
    </submittedName>
</protein>